<keyword evidence="2" id="KW-0732">Signal</keyword>
<name>A0A0L0V6G3_9BASI</name>
<reference evidence="4" key="1">
    <citation type="submission" date="2014-03" db="EMBL/GenBank/DDBJ databases">
        <title>The Genome Sequence of Puccinia striiformis f. sp. tritici PST-78.</title>
        <authorList>
            <consortium name="The Broad Institute Genome Sequencing Platform"/>
            <person name="Cuomo C."/>
            <person name="Hulbert S."/>
            <person name="Chen X."/>
            <person name="Walker B."/>
            <person name="Young S.K."/>
            <person name="Zeng Q."/>
            <person name="Gargeya S."/>
            <person name="Fitzgerald M."/>
            <person name="Haas B."/>
            <person name="Abouelleil A."/>
            <person name="Alvarado L."/>
            <person name="Arachchi H.M."/>
            <person name="Berlin A.M."/>
            <person name="Chapman S.B."/>
            <person name="Goldberg J."/>
            <person name="Griggs A."/>
            <person name="Gujja S."/>
            <person name="Hansen M."/>
            <person name="Howarth C."/>
            <person name="Imamovic A."/>
            <person name="Larimer J."/>
            <person name="McCowan C."/>
            <person name="Montmayeur A."/>
            <person name="Murphy C."/>
            <person name="Neiman D."/>
            <person name="Pearson M."/>
            <person name="Priest M."/>
            <person name="Roberts A."/>
            <person name="Saif S."/>
            <person name="Shea T."/>
            <person name="Sisk P."/>
            <person name="Sykes S."/>
            <person name="Wortman J."/>
            <person name="Nusbaum C."/>
            <person name="Birren B."/>
        </authorList>
    </citation>
    <scope>NUCLEOTIDE SEQUENCE [LARGE SCALE GENOMIC DNA]</scope>
    <source>
        <strain evidence="4">race PST-78</strain>
    </source>
</reference>
<evidence type="ECO:0000313" key="4">
    <source>
        <dbReference type="Proteomes" id="UP000054564"/>
    </source>
</evidence>
<dbReference type="AlphaFoldDB" id="A0A0L0V6G3"/>
<comment type="caution">
    <text evidence="3">The sequence shown here is derived from an EMBL/GenBank/DDBJ whole genome shotgun (WGS) entry which is preliminary data.</text>
</comment>
<protein>
    <submittedName>
        <fullName evidence="3">Uncharacterized protein</fullName>
    </submittedName>
</protein>
<organism evidence="3 4">
    <name type="scientific">Puccinia striiformis f. sp. tritici PST-78</name>
    <dbReference type="NCBI Taxonomy" id="1165861"/>
    <lineage>
        <taxon>Eukaryota</taxon>
        <taxon>Fungi</taxon>
        <taxon>Dikarya</taxon>
        <taxon>Basidiomycota</taxon>
        <taxon>Pucciniomycotina</taxon>
        <taxon>Pucciniomycetes</taxon>
        <taxon>Pucciniales</taxon>
        <taxon>Pucciniaceae</taxon>
        <taxon>Puccinia</taxon>
    </lineage>
</organism>
<evidence type="ECO:0000256" key="1">
    <source>
        <dbReference type="SAM" id="MobiDB-lite"/>
    </source>
</evidence>
<sequence>MIYRSSTRRIIICLVLLTFHLMVEVHGMQVRSKTKCISGLADQQTDGRSLVYRLVFRPVLNEKIGKEKIQLKLSLRPQTNRPPLREVSSRQRPKSRLSREGTFKSPNPNGKKESGVSGPVHGKKLSELSKDELKSISFPSRWGQLFGFPGKYGAEHKRQLEKLSNTLDSIDTAKRAWNGNKALKNLLELKIRHGLATNQEGILLKVGHTQEAGFKITREERELVEKIARVSHKPSRTIRLSVTERRLLQEFNRRTIAVRRQEQAQDLLSSFEKIREGIDQSSKTGREDVDLIVSALRDLGADEREGQFWTEYDVALIKALQNESEKLATNTELSNLPKIAKNLRNQKAYELLKGKLTDKGSPSNLKDIKFAEKVRKNTAYYRRSHPYELIEVLTESETREVKRLAKQYYWMKDQLWTPSNSELINRARKQIENSQDFSVVEMPIQALAQIQERKFTEVTPKLRIHRGSDVDTPKVKTLGMDVVDTIAENEVPNKMSSPEKLELLGLALGKIITAKSEGALGKLNLNGRLLKACREKVEDQDLTLKLAKNYKLEELNETELGKLQYLFPHELEQLARMTSSHAHEENKKASLEIKKIPLILQLIQKATDRINLSKIMTFKDNPGNVLMMEAEAQGKNLRSYFARHDAVYKVPSPMAANV</sequence>
<keyword evidence="4" id="KW-1185">Reference proteome</keyword>
<evidence type="ECO:0000256" key="2">
    <source>
        <dbReference type="SAM" id="SignalP"/>
    </source>
</evidence>
<feature type="signal peptide" evidence="2">
    <location>
        <begin position="1"/>
        <end position="27"/>
    </location>
</feature>
<proteinExistence type="predicted"/>
<feature type="chain" id="PRO_5005549501" evidence="2">
    <location>
        <begin position="28"/>
        <end position="658"/>
    </location>
</feature>
<dbReference type="Proteomes" id="UP000054564">
    <property type="component" value="Unassembled WGS sequence"/>
</dbReference>
<dbReference type="OrthoDB" id="2497969at2759"/>
<feature type="region of interest" description="Disordered" evidence="1">
    <location>
        <begin position="74"/>
        <end position="123"/>
    </location>
</feature>
<dbReference type="EMBL" id="AJIL01000109">
    <property type="protein sequence ID" value="KNE94786.1"/>
    <property type="molecule type" value="Genomic_DNA"/>
</dbReference>
<evidence type="ECO:0000313" key="3">
    <source>
        <dbReference type="EMBL" id="KNE94786.1"/>
    </source>
</evidence>
<gene>
    <name evidence="3" type="ORF">PSTG_11878</name>
</gene>
<accession>A0A0L0V6G3</accession>